<evidence type="ECO:0000313" key="3">
    <source>
        <dbReference type="EMBL" id="KAH3690694.1"/>
    </source>
</evidence>
<protein>
    <submittedName>
        <fullName evidence="3">Uncharacterized protein</fullName>
    </submittedName>
</protein>
<feature type="region of interest" description="Disordered" evidence="1">
    <location>
        <begin position="42"/>
        <end position="76"/>
    </location>
</feature>
<keyword evidence="4" id="KW-1185">Reference proteome</keyword>
<dbReference type="Proteomes" id="UP000828390">
    <property type="component" value="Unassembled WGS sequence"/>
</dbReference>
<sequence length="76" mass="8457">MTTTSRYMSALAVVDILVLLIPAGDVSLKFVMDMRLEAAAAYNDGDDDHDDGDDDDNDHDNGDDDANDDDYRKRFL</sequence>
<organism evidence="3 4">
    <name type="scientific">Dreissena polymorpha</name>
    <name type="common">Zebra mussel</name>
    <name type="synonym">Mytilus polymorpha</name>
    <dbReference type="NCBI Taxonomy" id="45954"/>
    <lineage>
        <taxon>Eukaryota</taxon>
        <taxon>Metazoa</taxon>
        <taxon>Spiralia</taxon>
        <taxon>Lophotrochozoa</taxon>
        <taxon>Mollusca</taxon>
        <taxon>Bivalvia</taxon>
        <taxon>Autobranchia</taxon>
        <taxon>Heteroconchia</taxon>
        <taxon>Euheterodonta</taxon>
        <taxon>Imparidentia</taxon>
        <taxon>Neoheterodontei</taxon>
        <taxon>Myida</taxon>
        <taxon>Dreissenoidea</taxon>
        <taxon>Dreissenidae</taxon>
        <taxon>Dreissena</taxon>
    </lineage>
</organism>
<keyword evidence="2" id="KW-0812">Transmembrane</keyword>
<feature type="transmembrane region" description="Helical" evidence="2">
    <location>
        <begin position="6"/>
        <end position="28"/>
    </location>
</feature>
<accession>A0A9D3XYH9</accession>
<name>A0A9D3XYH9_DREPO</name>
<comment type="caution">
    <text evidence="3">The sequence shown here is derived from an EMBL/GenBank/DDBJ whole genome shotgun (WGS) entry which is preliminary data.</text>
</comment>
<dbReference type="EMBL" id="JAIWYP010000056">
    <property type="protein sequence ID" value="KAH3690694.1"/>
    <property type="molecule type" value="Genomic_DNA"/>
</dbReference>
<evidence type="ECO:0000313" key="4">
    <source>
        <dbReference type="Proteomes" id="UP000828390"/>
    </source>
</evidence>
<keyword evidence="2" id="KW-1133">Transmembrane helix</keyword>
<gene>
    <name evidence="3" type="ORF">DPMN_190676</name>
</gene>
<reference evidence="3" key="2">
    <citation type="submission" date="2020-11" db="EMBL/GenBank/DDBJ databases">
        <authorList>
            <person name="McCartney M.A."/>
            <person name="Auch B."/>
            <person name="Kono T."/>
            <person name="Mallez S."/>
            <person name="Becker A."/>
            <person name="Gohl D.M."/>
            <person name="Silverstein K.A.T."/>
            <person name="Koren S."/>
            <person name="Bechman K.B."/>
            <person name="Herman A."/>
            <person name="Abrahante J.E."/>
            <person name="Garbe J."/>
        </authorList>
    </citation>
    <scope>NUCLEOTIDE SEQUENCE</scope>
    <source>
        <strain evidence="3">Duluth1</strain>
        <tissue evidence="3">Whole animal</tissue>
    </source>
</reference>
<evidence type="ECO:0000256" key="2">
    <source>
        <dbReference type="SAM" id="Phobius"/>
    </source>
</evidence>
<evidence type="ECO:0000256" key="1">
    <source>
        <dbReference type="SAM" id="MobiDB-lite"/>
    </source>
</evidence>
<keyword evidence="2" id="KW-0472">Membrane</keyword>
<proteinExistence type="predicted"/>
<reference evidence="3" key="1">
    <citation type="journal article" date="2019" name="bioRxiv">
        <title>The Genome of the Zebra Mussel, Dreissena polymorpha: A Resource for Invasive Species Research.</title>
        <authorList>
            <person name="McCartney M.A."/>
            <person name="Auch B."/>
            <person name="Kono T."/>
            <person name="Mallez S."/>
            <person name="Zhang Y."/>
            <person name="Obille A."/>
            <person name="Becker A."/>
            <person name="Abrahante J.E."/>
            <person name="Garbe J."/>
            <person name="Badalamenti J.P."/>
            <person name="Herman A."/>
            <person name="Mangelson H."/>
            <person name="Liachko I."/>
            <person name="Sullivan S."/>
            <person name="Sone E.D."/>
            <person name="Koren S."/>
            <person name="Silverstein K.A.T."/>
            <person name="Beckman K.B."/>
            <person name="Gohl D.M."/>
        </authorList>
    </citation>
    <scope>NUCLEOTIDE SEQUENCE</scope>
    <source>
        <strain evidence="3">Duluth1</strain>
        <tissue evidence="3">Whole animal</tissue>
    </source>
</reference>
<feature type="compositionally biased region" description="Acidic residues" evidence="1">
    <location>
        <begin position="44"/>
        <end position="68"/>
    </location>
</feature>
<dbReference type="AlphaFoldDB" id="A0A9D3XYH9"/>